<dbReference type="KEGG" id="tam:Theam_0713"/>
<dbReference type="Gene3D" id="3.30.70.1070">
    <property type="entry name" value="Sporulation related repeat"/>
    <property type="match status" value="1"/>
</dbReference>
<dbReference type="STRING" id="648996.Theam_0713"/>
<dbReference type="HOGENOM" id="CLU_042923_3_2_0"/>
<keyword evidence="3 4" id="KW-0961">Cell wall biogenesis/degradation</keyword>
<dbReference type="RefSeq" id="WP_013537466.1">
    <property type="nucleotide sequence ID" value="NC_014926.1"/>
</dbReference>
<comment type="subcellular location">
    <subcellularLocation>
        <location evidence="4">Cell membrane</location>
        <topology evidence="4">Lipid-anchor</topology>
    </subcellularLocation>
</comment>
<dbReference type="PROSITE" id="PS51724">
    <property type="entry name" value="SPOR"/>
    <property type="match status" value="1"/>
</dbReference>
<dbReference type="GO" id="GO:0042834">
    <property type="term" value="F:peptidoglycan binding"/>
    <property type="evidence" value="ECO:0007669"/>
    <property type="project" value="InterPro"/>
</dbReference>
<keyword evidence="1 6" id="KW-0732">Signal</keyword>
<dbReference type="EC" id="4.2.2.-" evidence="4"/>
<sequence length="247" mass="27888">MVRLLLLFLALLFAGCGSAPERRVVVVPGYPPARYGKVPVKPKKCKYTYTVKGKTYCVRRSARGFVQVGIASWYGPGFHGSRTASGEVYNMFKLTAAHKTLPLGTYVRVINLENGRSVIVKINDRGPFVPGRIIDLSYAAAKRLGMLKKGTAKVKIVALGRRVDGRYLPENYYRGHFYVQVGAFRNKLNAYRFKWSVFRRYRLSVRVVRLKGFYRVLVGPVGSYKKALALKRWLRGRGLSGSFIINL</sequence>
<keyword evidence="4" id="KW-0472">Membrane</keyword>
<evidence type="ECO:0000313" key="8">
    <source>
        <dbReference type="EMBL" id="ADU96680.1"/>
    </source>
</evidence>
<dbReference type="InterPro" id="IPR036908">
    <property type="entry name" value="RlpA-like_sf"/>
</dbReference>
<dbReference type="eggNOG" id="COG0797">
    <property type="taxonomic scope" value="Bacteria"/>
</dbReference>
<dbReference type="PANTHER" id="PTHR34183:SF1">
    <property type="entry name" value="ENDOLYTIC PEPTIDOGLYCAN TRANSGLYCOSYLASE RLPA"/>
    <property type="match status" value="1"/>
</dbReference>
<keyword evidence="9" id="KW-1185">Reference proteome</keyword>
<evidence type="ECO:0000256" key="5">
    <source>
        <dbReference type="RuleBase" id="RU003495"/>
    </source>
</evidence>
<evidence type="ECO:0000259" key="7">
    <source>
        <dbReference type="PROSITE" id="PS51724"/>
    </source>
</evidence>
<dbReference type="OrthoDB" id="9779128at2"/>
<evidence type="ECO:0000256" key="4">
    <source>
        <dbReference type="HAMAP-Rule" id="MF_02071"/>
    </source>
</evidence>
<dbReference type="InterPro" id="IPR034718">
    <property type="entry name" value="RlpA"/>
</dbReference>
<feature type="signal peptide" evidence="6">
    <location>
        <begin position="1"/>
        <end position="19"/>
    </location>
</feature>
<keyword evidence="4" id="KW-1003">Cell membrane</keyword>
<evidence type="ECO:0000256" key="2">
    <source>
        <dbReference type="ARBA" id="ARBA00023239"/>
    </source>
</evidence>
<protein>
    <recommendedName>
        <fullName evidence="4">Probable endolytic peptidoglycan transglycosylase RlpA</fullName>
        <ecNumber evidence="4">4.2.2.-</ecNumber>
    </recommendedName>
</protein>
<dbReference type="Pfam" id="PF05036">
    <property type="entry name" value="SPOR"/>
    <property type="match status" value="1"/>
</dbReference>
<feature type="chain" id="PRO_5009991388" description="Probable endolytic peptidoglycan transglycosylase RlpA" evidence="6">
    <location>
        <begin position="20"/>
        <end position="247"/>
    </location>
</feature>
<dbReference type="PANTHER" id="PTHR34183">
    <property type="entry name" value="ENDOLYTIC PEPTIDOGLYCAN TRANSGLYCOSYLASE RLPA"/>
    <property type="match status" value="1"/>
</dbReference>
<dbReference type="SUPFAM" id="SSF50685">
    <property type="entry name" value="Barwin-like endoglucanases"/>
    <property type="match status" value="1"/>
</dbReference>
<feature type="domain" description="SPOR" evidence="7">
    <location>
        <begin position="171"/>
        <end position="247"/>
    </location>
</feature>
<dbReference type="HAMAP" id="MF_02071">
    <property type="entry name" value="RlpA"/>
    <property type="match status" value="1"/>
</dbReference>
<keyword evidence="2 4" id="KW-0456">Lyase</keyword>
<dbReference type="CDD" id="cd22268">
    <property type="entry name" value="DPBB_RlpA-like"/>
    <property type="match status" value="1"/>
</dbReference>
<gene>
    <name evidence="4" type="primary">rlpA</name>
    <name evidence="8" type="ordered locus">Theam_0713</name>
</gene>
<dbReference type="GO" id="GO:0008932">
    <property type="term" value="F:lytic endotransglycosylase activity"/>
    <property type="evidence" value="ECO:0007669"/>
    <property type="project" value="UniProtKB-UniRule"/>
</dbReference>
<evidence type="ECO:0000256" key="3">
    <source>
        <dbReference type="ARBA" id="ARBA00023316"/>
    </source>
</evidence>
<accession>E8T696</accession>
<keyword evidence="4" id="KW-0564">Palmitate</keyword>
<dbReference type="InterPro" id="IPR036680">
    <property type="entry name" value="SPOR-like_sf"/>
</dbReference>
<evidence type="ECO:0000313" key="9">
    <source>
        <dbReference type="Proteomes" id="UP000006362"/>
    </source>
</evidence>
<dbReference type="SUPFAM" id="SSF110997">
    <property type="entry name" value="Sporulation related repeat"/>
    <property type="match status" value="1"/>
</dbReference>
<evidence type="ECO:0000256" key="1">
    <source>
        <dbReference type="ARBA" id="ARBA00022729"/>
    </source>
</evidence>
<dbReference type="NCBIfam" id="TIGR00413">
    <property type="entry name" value="rlpA"/>
    <property type="match status" value="1"/>
</dbReference>
<reference evidence="8" key="1">
    <citation type="submission" date="2011-01" db="EMBL/GenBank/DDBJ databases">
        <title>Complete sequence of chromosome of Thermovibrio ammonificans HB-1.</title>
        <authorList>
            <consortium name="US DOE Joint Genome Institute"/>
            <person name="Lucas S."/>
            <person name="Copeland A."/>
            <person name="Lapidus A."/>
            <person name="Cheng J.-F."/>
            <person name="Goodwin L."/>
            <person name="Pitluck S."/>
            <person name="Davenport K."/>
            <person name="Detter J.C."/>
            <person name="Han C."/>
            <person name="Tapia R."/>
            <person name="Land M."/>
            <person name="Hauser L."/>
            <person name="Kyrpides N."/>
            <person name="Ivanova N."/>
            <person name="Ovchinnikova G."/>
            <person name="Vetriani C."/>
            <person name="Woyke T."/>
        </authorList>
    </citation>
    <scope>NUCLEOTIDE SEQUENCE [LARGE SCALE GENOMIC DNA]</scope>
    <source>
        <strain evidence="8">HB-1</strain>
    </source>
</reference>
<dbReference type="GO" id="GO:0000270">
    <property type="term" value="P:peptidoglycan metabolic process"/>
    <property type="evidence" value="ECO:0007669"/>
    <property type="project" value="UniProtKB-UniRule"/>
</dbReference>
<comment type="similarity">
    <text evidence="4 5">Belongs to the RlpA family.</text>
</comment>
<dbReference type="Pfam" id="PF03330">
    <property type="entry name" value="DPBB_1"/>
    <property type="match status" value="1"/>
</dbReference>
<keyword evidence="4 8" id="KW-0449">Lipoprotein</keyword>
<dbReference type="GO" id="GO:0005886">
    <property type="term" value="C:plasma membrane"/>
    <property type="evidence" value="ECO:0007669"/>
    <property type="project" value="UniProtKB-SubCell"/>
</dbReference>
<dbReference type="Gene3D" id="2.40.40.10">
    <property type="entry name" value="RlpA-like domain"/>
    <property type="match status" value="1"/>
</dbReference>
<dbReference type="InterPro" id="IPR012997">
    <property type="entry name" value="RplA"/>
</dbReference>
<organism evidence="8 9">
    <name type="scientific">Thermovibrio ammonificans (strain DSM 15698 / JCM 12110 / HB-1)</name>
    <dbReference type="NCBI Taxonomy" id="648996"/>
    <lineage>
        <taxon>Bacteria</taxon>
        <taxon>Pseudomonadati</taxon>
        <taxon>Aquificota</taxon>
        <taxon>Aquificia</taxon>
        <taxon>Desulfurobacteriales</taxon>
        <taxon>Desulfurobacteriaceae</taxon>
        <taxon>Thermovibrio</taxon>
    </lineage>
</organism>
<dbReference type="AlphaFoldDB" id="E8T696"/>
<evidence type="ECO:0000256" key="6">
    <source>
        <dbReference type="SAM" id="SignalP"/>
    </source>
</evidence>
<dbReference type="GO" id="GO:0071555">
    <property type="term" value="P:cell wall organization"/>
    <property type="evidence" value="ECO:0007669"/>
    <property type="project" value="UniProtKB-KW"/>
</dbReference>
<dbReference type="EMBL" id="CP002444">
    <property type="protein sequence ID" value="ADU96680.1"/>
    <property type="molecule type" value="Genomic_DNA"/>
</dbReference>
<dbReference type="Proteomes" id="UP000006362">
    <property type="component" value="Chromosome"/>
</dbReference>
<dbReference type="InterPro" id="IPR009009">
    <property type="entry name" value="RlpA-like_DPBB"/>
</dbReference>
<name>E8T696_THEA1</name>
<comment type="function">
    <text evidence="4">Lytic transglycosylase with a strong preference for naked glycan strands that lack stem peptides.</text>
</comment>
<dbReference type="InterPro" id="IPR007730">
    <property type="entry name" value="SPOR-like_dom"/>
</dbReference>
<proteinExistence type="inferred from homology"/>
<dbReference type="PROSITE" id="PS51257">
    <property type="entry name" value="PROKAR_LIPOPROTEIN"/>
    <property type="match status" value="1"/>
</dbReference>